<proteinExistence type="predicted"/>
<protein>
    <submittedName>
        <fullName evidence="5">Mono/diheme cytochrome c family protein</fullName>
    </submittedName>
</protein>
<feature type="transmembrane region" description="Helical" evidence="1">
    <location>
        <begin position="81"/>
        <end position="101"/>
    </location>
</feature>
<dbReference type="Proteomes" id="UP000541352">
    <property type="component" value="Unassembled WGS sequence"/>
</dbReference>
<feature type="transmembrane region" description="Helical" evidence="1">
    <location>
        <begin position="55"/>
        <end position="74"/>
    </location>
</feature>
<dbReference type="SUPFAM" id="SSF46626">
    <property type="entry name" value="Cytochrome c"/>
    <property type="match status" value="1"/>
</dbReference>
<keyword evidence="1" id="KW-0472">Membrane</keyword>
<evidence type="ECO:0000313" key="5">
    <source>
        <dbReference type="EMBL" id="MBB3839963.1"/>
    </source>
</evidence>
<organism evidence="5 6">
    <name type="scientific">Runella defluvii</name>
    <dbReference type="NCBI Taxonomy" id="370973"/>
    <lineage>
        <taxon>Bacteria</taxon>
        <taxon>Pseudomonadati</taxon>
        <taxon>Bacteroidota</taxon>
        <taxon>Cytophagia</taxon>
        <taxon>Cytophagales</taxon>
        <taxon>Spirosomataceae</taxon>
        <taxon>Runella</taxon>
    </lineage>
</organism>
<dbReference type="InterPro" id="IPR036909">
    <property type="entry name" value="Cyt_c-like_dom_sf"/>
</dbReference>
<dbReference type="GO" id="GO:0009055">
    <property type="term" value="F:electron transfer activity"/>
    <property type="evidence" value="ECO:0007669"/>
    <property type="project" value="InterPro"/>
</dbReference>
<dbReference type="PANTHER" id="PTHR35889">
    <property type="entry name" value="CYCLOINULO-OLIGOSACCHARIDE FRUCTANOTRANSFERASE-RELATED"/>
    <property type="match status" value="1"/>
</dbReference>
<evidence type="ECO:0000259" key="4">
    <source>
        <dbReference type="Pfam" id="PF07635"/>
    </source>
</evidence>
<dbReference type="PANTHER" id="PTHR35889:SF3">
    <property type="entry name" value="F-BOX DOMAIN-CONTAINING PROTEIN"/>
    <property type="match status" value="1"/>
</dbReference>
<sequence>MAFILELFDWRRKSNELQAGIKALVWIGAGSAVLAAIFGLFLINFEDYGGDAVSLHQWTGLATMALSLAAVWALRSQKQQLFRGLLGVTVLGVTVAGHYGALLTHGETYLTEVLPFNKSSENEPSGGTNFTFASNGQPLNEQQLSELNVEVRSILAHNCYSCHGEAKTKGELRLDKKEFIFKGGEHGPIIVAGKPEKSEIIRRITLPVGHKEAMPTKGKRLSEKEVATLEFWIKQGAPWPDGPEKSIYRVAELAPRLPALPPATAEATQPIDRFVNAYFQQNKISWKGVVDDHTYIRRVYLDVVGLLPTPEAIKAFETDARPNKRELLVTSLLNRNEDYAQHWLTFWNDALRNDYSGTGYITGGRFDITKWLYASLKSNKPYNQFVKELISPTKESEGFIKGIKWRGTINASQRTEMQAAQNVAQVFLGLNLKCASCHDSFISDWKLEDAYAFANIFADSTLEIHRCDKPTGKMAGRRLLFKELGEIKESPVTAERLKELADFLVQPKDGRLYRTLVNRVWAQLMGRGIVEPVDMMDNAPWSQDLLDYLAYDFDQNGHDIKKLLFNILTSKTYQLPSIGIKDAGLLTSNDFVFQGMVRRRMSAEQFADAISVAFNPMYGDSVMALKRLPETIKSEIPFPRASLVINDPFMTALGRPNRETVSTSRNSQANLLQALELTNGTKFNSTLKNGAIKWQAKYPTSDLLVKELYRKSLGREPQPKELSVAQKIVGTKPSVEGIQDLVWAIALHPEFQLIY</sequence>
<keyword evidence="6" id="KW-1185">Reference proteome</keyword>
<dbReference type="InterPro" id="IPR011429">
    <property type="entry name" value="Cyt_c_Planctomycete-type"/>
</dbReference>
<name>A0A7W5ZN83_9BACT</name>
<dbReference type="Pfam" id="PF07635">
    <property type="entry name" value="PSCyt1"/>
    <property type="match status" value="1"/>
</dbReference>
<reference evidence="5 6" key="1">
    <citation type="submission" date="2020-08" db="EMBL/GenBank/DDBJ databases">
        <title>Genomic Encyclopedia of Type Strains, Phase IV (KMG-IV): sequencing the most valuable type-strain genomes for metagenomic binning, comparative biology and taxonomic classification.</title>
        <authorList>
            <person name="Goeker M."/>
        </authorList>
    </citation>
    <scope>NUCLEOTIDE SEQUENCE [LARGE SCALE GENOMIC DNA]</scope>
    <source>
        <strain evidence="5 6">DSM 17976</strain>
    </source>
</reference>
<dbReference type="InterPro" id="IPR011444">
    <property type="entry name" value="DUF1549"/>
</dbReference>
<dbReference type="AlphaFoldDB" id="A0A7W5ZN83"/>
<feature type="domain" description="Cytochrome C Planctomycete-type" evidence="4">
    <location>
        <begin position="159"/>
        <end position="208"/>
    </location>
</feature>
<evidence type="ECO:0000259" key="3">
    <source>
        <dbReference type="Pfam" id="PF07587"/>
    </source>
</evidence>
<feature type="domain" description="DUF1553" evidence="3">
    <location>
        <begin position="498"/>
        <end position="728"/>
    </location>
</feature>
<gene>
    <name evidence="5" type="ORF">FHS57_003974</name>
</gene>
<keyword evidence="1" id="KW-1133">Transmembrane helix</keyword>
<evidence type="ECO:0000256" key="1">
    <source>
        <dbReference type="SAM" id="Phobius"/>
    </source>
</evidence>
<accession>A0A7W5ZN83</accession>
<feature type="domain" description="DUF1549" evidence="2">
    <location>
        <begin position="270"/>
        <end position="460"/>
    </location>
</feature>
<evidence type="ECO:0000313" key="6">
    <source>
        <dbReference type="Proteomes" id="UP000541352"/>
    </source>
</evidence>
<dbReference type="GO" id="GO:0020037">
    <property type="term" value="F:heme binding"/>
    <property type="evidence" value="ECO:0007669"/>
    <property type="project" value="InterPro"/>
</dbReference>
<keyword evidence="1" id="KW-0812">Transmembrane</keyword>
<dbReference type="EMBL" id="JACIBY010000008">
    <property type="protein sequence ID" value="MBB3839963.1"/>
    <property type="molecule type" value="Genomic_DNA"/>
</dbReference>
<dbReference type="Pfam" id="PF07587">
    <property type="entry name" value="PSD1"/>
    <property type="match status" value="1"/>
</dbReference>
<feature type="transmembrane region" description="Helical" evidence="1">
    <location>
        <begin position="21"/>
        <end position="43"/>
    </location>
</feature>
<dbReference type="InterPro" id="IPR022655">
    <property type="entry name" value="DUF1553"/>
</dbReference>
<comment type="caution">
    <text evidence="5">The sequence shown here is derived from an EMBL/GenBank/DDBJ whole genome shotgun (WGS) entry which is preliminary data.</text>
</comment>
<evidence type="ECO:0000259" key="2">
    <source>
        <dbReference type="Pfam" id="PF07583"/>
    </source>
</evidence>
<dbReference type="Pfam" id="PF07583">
    <property type="entry name" value="PSCyt2"/>
    <property type="match status" value="1"/>
</dbReference>